<dbReference type="GO" id="GO:0016491">
    <property type="term" value="F:oxidoreductase activity"/>
    <property type="evidence" value="ECO:0007669"/>
    <property type="project" value="UniProtKB-KW"/>
</dbReference>
<protein>
    <submittedName>
        <fullName evidence="1">Quinol oxidase polypeptide II QoxA</fullName>
        <ecNumber evidence="1">1.10.3.-</ecNumber>
        <ecNumber evidence="1">1.9.3.-</ecNumber>
    </submittedName>
</protein>
<dbReference type="EC" id="1.10.3.-" evidence="1"/>
<evidence type="ECO:0000313" key="1">
    <source>
        <dbReference type="EMBL" id="SPZ97403.1"/>
    </source>
</evidence>
<reference evidence="1 2" key="1">
    <citation type="submission" date="2018-06" db="EMBL/GenBank/DDBJ databases">
        <authorList>
            <consortium name="Pathogen Informatics"/>
            <person name="Doyle S."/>
        </authorList>
    </citation>
    <scope>NUCLEOTIDE SEQUENCE [LARGE SCALE GENOMIC DNA]</scope>
    <source>
        <strain evidence="1 2">NCTC7878</strain>
    </source>
</reference>
<dbReference type="EMBL" id="UAUX01000004">
    <property type="protein sequence ID" value="SPZ97403.1"/>
    <property type="molecule type" value="Genomic_DNA"/>
</dbReference>
<name>A0A2X2JZE4_STAAU</name>
<evidence type="ECO:0000313" key="2">
    <source>
        <dbReference type="Proteomes" id="UP000249913"/>
    </source>
</evidence>
<gene>
    <name evidence="1" type="primary">qoxA_1</name>
    <name evidence="1" type="ORF">NCTC7878_00800</name>
</gene>
<organism evidence="1 2">
    <name type="scientific">Staphylococcus aureus</name>
    <dbReference type="NCBI Taxonomy" id="1280"/>
    <lineage>
        <taxon>Bacteria</taxon>
        <taxon>Bacillati</taxon>
        <taxon>Bacillota</taxon>
        <taxon>Bacilli</taxon>
        <taxon>Bacillales</taxon>
        <taxon>Staphylococcaceae</taxon>
        <taxon>Staphylococcus</taxon>
    </lineage>
</organism>
<dbReference type="AlphaFoldDB" id="A0A2X2JZE4"/>
<sequence length="94" mass="10994">MKDPNFTSEENMFKDVSDKPLIPARKAQITNANYKRHGMKLMILGNDEPYNNEFKKDESKNAKEMKKIQKMRKIKTMMIMEVDINEFSMGSITS</sequence>
<proteinExistence type="predicted"/>
<accession>A0A2X2JZE4</accession>
<keyword evidence="1" id="KW-0560">Oxidoreductase</keyword>
<dbReference type="EC" id="1.9.3.-" evidence="1"/>
<dbReference type="Proteomes" id="UP000249913">
    <property type="component" value="Unassembled WGS sequence"/>
</dbReference>